<proteinExistence type="predicted"/>
<evidence type="ECO:0000313" key="1">
    <source>
        <dbReference type="EMBL" id="KAF1977175.1"/>
    </source>
</evidence>
<dbReference type="AlphaFoldDB" id="A0A6A5VJJ3"/>
<sequence length="126" mass="14016">MAKSVSELDSTQREPAITRVNRTGSWEKAVVYDRESGKVDIRKIQDIEKAQSTDGEKLRTDATRSKDDKFLARLSLDRMGFFNRALLALGYITTLYVSASSRTLTAHGESSLETLGYESTHDQPAG</sequence>
<name>A0A6A5VJJ3_9PLEO</name>
<dbReference type="EMBL" id="ML976664">
    <property type="protein sequence ID" value="KAF1977175.1"/>
    <property type="molecule type" value="Genomic_DNA"/>
</dbReference>
<gene>
    <name evidence="1" type="ORF">BU23DRAFT_565311</name>
</gene>
<organism evidence="1 2">
    <name type="scientific">Bimuria novae-zelandiae CBS 107.79</name>
    <dbReference type="NCBI Taxonomy" id="1447943"/>
    <lineage>
        <taxon>Eukaryota</taxon>
        <taxon>Fungi</taxon>
        <taxon>Dikarya</taxon>
        <taxon>Ascomycota</taxon>
        <taxon>Pezizomycotina</taxon>
        <taxon>Dothideomycetes</taxon>
        <taxon>Pleosporomycetidae</taxon>
        <taxon>Pleosporales</taxon>
        <taxon>Massarineae</taxon>
        <taxon>Didymosphaeriaceae</taxon>
        <taxon>Bimuria</taxon>
    </lineage>
</organism>
<reference evidence="1" key="1">
    <citation type="journal article" date="2020" name="Stud. Mycol.">
        <title>101 Dothideomycetes genomes: a test case for predicting lifestyles and emergence of pathogens.</title>
        <authorList>
            <person name="Haridas S."/>
            <person name="Albert R."/>
            <person name="Binder M."/>
            <person name="Bloem J."/>
            <person name="Labutti K."/>
            <person name="Salamov A."/>
            <person name="Andreopoulos B."/>
            <person name="Baker S."/>
            <person name="Barry K."/>
            <person name="Bills G."/>
            <person name="Bluhm B."/>
            <person name="Cannon C."/>
            <person name="Castanera R."/>
            <person name="Culley D."/>
            <person name="Daum C."/>
            <person name="Ezra D."/>
            <person name="Gonzalez J."/>
            <person name="Henrissat B."/>
            <person name="Kuo A."/>
            <person name="Liang C."/>
            <person name="Lipzen A."/>
            <person name="Lutzoni F."/>
            <person name="Magnuson J."/>
            <person name="Mondo S."/>
            <person name="Nolan M."/>
            <person name="Ohm R."/>
            <person name="Pangilinan J."/>
            <person name="Park H.-J."/>
            <person name="Ramirez L."/>
            <person name="Alfaro M."/>
            <person name="Sun H."/>
            <person name="Tritt A."/>
            <person name="Yoshinaga Y."/>
            <person name="Zwiers L.-H."/>
            <person name="Turgeon B."/>
            <person name="Goodwin S."/>
            <person name="Spatafora J."/>
            <person name="Crous P."/>
            <person name="Grigoriev I."/>
        </authorList>
    </citation>
    <scope>NUCLEOTIDE SEQUENCE</scope>
    <source>
        <strain evidence="1">CBS 107.79</strain>
    </source>
</reference>
<dbReference type="OrthoDB" id="5408618at2759"/>
<keyword evidence="2" id="KW-1185">Reference proteome</keyword>
<protein>
    <submittedName>
        <fullName evidence="1">Uncharacterized protein</fullName>
    </submittedName>
</protein>
<dbReference type="Proteomes" id="UP000800036">
    <property type="component" value="Unassembled WGS sequence"/>
</dbReference>
<evidence type="ECO:0000313" key="2">
    <source>
        <dbReference type="Proteomes" id="UP000800036"/>
    </source>
</evidence>
<accession>A0A6A5VJJ3</accession>